<dbReference type="HOGENOM" id="CLU_3331766_0_0_6"/>
<proteinExistence type="predicted"/>
<protein>
    <submittedName>
        <fullName evidence="1">Uncharacterized protein</fullName>
    </submittedName>
</protein>
<dbReference type="AlphaFoldDB" id="A0A024E8P3"/>
<dbReference type="KEGG" id="pman:OU5_1871"/>
<organism evidence="1 2">
    <name type="scientific">Pseudomonas mandelii JR-1</name>
    <dbReference type="NCBI Taxonomy" id="1147786"/>
    <lineage>
        <taxon>Bacteria</taxon>
        <taxon>Pseudomonadati</taxon>
        <taxon>Pseudomonadota</taxon>
        <taxon>Gammaproteobacteria</taxon>
        <taxon>Pseudomonadales</taxon>
        <taxon>Pseudomonadaceae</taxon>
        <taxon>Pseudomonas</taxon>
    </lineage>
</organism>
<evidence type="ECO:0000313" key="1">
    <source>
        <dbReference type="EMBL" id="AHZ68950.1"/>
    </source>
</evidence>
<reference evidence="1 2" key="1">
    <citation type="journal article" date="2012" name="J. Bacteriol.">
        <title>Genome sequence of cold-adapted Pseudomonas mandelii strain JR-1.</title>
        <authorList>
            <person name="Jang S.H."/>
            <person name="Kim J."/>
            <person name="Kim J."/>
            <person name="Hong S."/>
            <person name="Lee C."/>
        </authorList>
    </citation>
    <scope>NUCLEOTIDE SEQUENCE [LARGE SCALE GENOMIC DNA]</scope>
    <source>
        <strain evidence="1 2">JR-1</strain>
    </source>
</reference>
<sequence length="38" mass="4147">MRGGQSITLALPLLLKVKRIEDGDSWLPRQVIAGQTGQ</sequence>
<evidence type="ECO:0000313" key="2">
    <source>
        <dbReference type="Proteomes" id="UP000026913"/>
    </source>
</evidence>
<name>A0A024E8P3_9PSED</name>
<dbReference type="EMBL" id="CP005960">
    <property type="protein sequence ID" value="AHZ68950.1"/>
    <property type="molecule type" value="Genomic_DNA"/>
</dbReference>
<accession>A0A024E8P3</accession>
<dbReference type="Proteomes" id="UP000026913">
    <property type="component" value="Chromosome"/>
</dbReference>
<gene>
    <name evidence="1" type="ORF">OU5_1871</name>
</gene>